<evidence type="ECO:0000256" key="1">
    <source>
        <dbReference type="SAM" id="MobiDB-lite"/>
    </source>
</evidence>
<feature type="compositionally biased region" description="Basic residues" evidence="1">
    <location>
        <begin position="108"/>
        <end position="121"/>
    </location>
</feature>
<feature type="region of interest" description="Disordered" evidence="1">
    <location>
        <begin position="30"/>
        <end position="208"/>
    </location>
</feature>
<name>K0T684_THAOC</name>
<dbReference type="EMBL" id="AGNL01010807">
    <property type="protein sequence ID" value="EJK68816.1"/>
    <property type="molecule type" value="Genomic_DNA"/>
</dbReference>
<sequence>DGRADPHRELPLPERRTAAAAAAAVLELDARRERPPRGAARALQAVEQHLPPPRPPHVRRRRDGPHGEDAQLPRVRLGGHMRHPRGHAAVPLQPRRPARIGREALRPLLRHRARPGHRTRRRDTDHHRRDGAPPRRRGAAAGVRRGHQAPGRRVDLQPRHARQDGERVDHMRDHGEARPGRPPPRVVLLGPRVHDEGAESRAQDEDREGRGIHAAMKAVENFPNNESLLRAAFHCLRQLGYNPSNYGNGMVAGMMSAMGGGGGMGGMTNGMGAWPTAAWARGGGGSVFGAQSGGAMPTSSFARRSGSTGMTPMGGSMGDLGGGGGNGMGGNGMGGMMGGGMMGGGMMNPDPMLSRMGSMGSSSVTDGIGGGGMMGGAMNGSSHGMSSPDPDRGQFLGGLGGMGGGGAVAQQGGRRRNSSLM</sequence>
<protein>
    <submittedName>
        <fullName evidence="2">Uncharacterized protein</fullName>
    </submittedName>
</protein>
<gene>
    <name evidence="2" type="ORF">THAOC_09973</name>
</gene>
<dbReference type="Proteomes" id="UP000266841">
    <property type="component" value="Unassembled WGS sequence"/>
</dbReference>
<feature type="compositionally biased region" description="Basic and acidic residues" evidence="1">
    <location>
        <begin position="152"/>
        <end position="179"/>
    </location>
</feature>
<evidence type="ECO:0000313" key="2">
    <source>
        <dbReference type="EMBL" id="EJK68816.1"/>
    </source>
</evidence>
<comment type="caution">
    <text evidence="2">The sequence shown here is derived from an EMBL/GenBank/DDBJ whole genome shotgun (WGS) entry which is preliminary data.</text>
</comment>
<proteinExistence type="predicted"/>
<feature type="compositionally biased region" description="Basic and acidic residues" evidence="1">
    <location>
        <begin position="122"/>
        <end position="133"/>
    </location>
</feature>
<dbReference type="AlphaFoldDB" id="K0T684"/>
<accession>K0T684</accession>
<feature type="compositionally biased region" description="Basic residues" evidence="1">
    <location>
        <begin position="77"/>
        <end position="86"/>
    </location>
</feature>
<keyword evidence="3" id="KW-1185">Reference proteome</keyword>
<feature type="compositionally biased region" description="Basic and acidic residues" evidence="1">
    <location>
        <begin position="192"/>
        <end position="208"/>
    </location>
</feature>
<feature type="non-terminal residue" evidence="2">
    <location>
        <position position="1"/>
    </location>
</feature>
<organism evidence="2 3">
    <name type="scientific">Thalassiosira oceanica</name>
    <name type="common">Marine diatom</name>
    <dbReference type="NCBI Taxonomy" id="159749"/>
    <lineage>
        <taxon>Eukaryota</taxon>
        <taxon>Sar</taxon>
        <taxon>Stramenopiles</taxon>
        <taxon>Ochrophyta</taxon>
        <taxon>Bacillariophyta</taxon>
        <taxon>Coscinodiscophyceae</taxon>
        <taxon>Thalassiosirophycidae</taxon>
        <taxon>Thalassiosirales</taxon>
        <taxon>Thalassiosiraceae</taxon>
        <taxon>Thalassiosira</taxon>
    </lineage>
</organism>
<evidence type="ECO:0000313" key="3">
    <source>
        <dbReference type="Proteomes" id="UP000266841"/>
    </source>
</evidence>
<reference evidence="2 3" key="1">
    <citation type="journal article" date="2012" name="Genome Biol.">
        <title>Genome and low-iron response of an oceanic diatom adapted to chronic iron limitation.</title>
        <authorList>
            <person name="Lommer M."/>
            <person name="Specht M."/>
            <person name="Roy A.S."/>
            <person name="Kraemer L."/>
            <person name="Andreson R."/>
            <person name="Gutowska M.A."/>
            <person name="Wolf J."/>
            <person name="Bergner S.V."/>
            <person name="Schilhabel M.B."/>
            <person name="Klostermeier U.C."/>
            <person name="Beiko R.G."/>
            <person name="Rosenstiel P."/>
            <person name="Hippler M."/>
            <person name="Laroche J."/>
        </authorList>
    </citation>
    <scope>NUCLEOTIDE SEQUENCE [LARGE SCALE GENOMIC DNA]</scope>
    <source>
        <strain evidence="2 3">CCMP1005</strain>
    </source>
</reference>